<organism evidence="1">
    <name type="scientific">Campylobacter jejuni</name>
    <dbReference type="NCBI Taxonomy" id="197"/>
    <lineage>
        <taxon>Bacteria</taxon>
        <taxon>Pseudomonadati</taxon>
        <taxon>Campylobacterota</taxon>
        <taxon>Epsilonproteobacteria</taxon>
        <taxon>Campylobacterales</taxon>
        <taxon>Campylobacteraceae</taxon>
        <taxon>Campylobacter</taxon>
    </lineage>
</organism>
<gene>
    <name evidence="1" type="ORF">F0J77_06540</name>
</gene>
<dbReference type="Pfam" id="PF05935">
    <property type="entry name" value="Arylsulfotrans"/>
    <property type="match status" value="1"/>
</dbReference>
<dbReference type="InterPro" id="IPR010262">
    <property type="entry name" value="Arylsulfotransferase_bact"/>
</dbReference>
<evidence type="ECO:0000313" key="1">
    <source>
        <dbReference type="EMBL" id="ECR1524093.1"/>
    </source>
</evidence>
<protein>
    <recommendedName>
        <fullName evidence="2">Arylsulfate sulfotransferase</fullName>
    </recommendedName>
</protein>
<proteinExistence type="predicted"/>
<dbReference type="EMBL" id="AAKENF010000009">
    <property type="protein sequence ID" value="ECR1524093.1"/>
    <property type="molecule type" value="Genomic_DNA"/>
</dbReference>
<accession>A0A5Z1D927</accession>
<name>A0A5Z1D927_CAMJU</name>
<sequence length="182" mass="21179">MSGKRNFQSQITCCLYRFFLMLWTICKKWALFLQQILCVQDSKHVRTVCDTIIEVDEDGNVVDDWRLYEILDPYRSTIIKTLDQSAVCLNIDASKVGKTLSDEELAKMDESDKFGDIAGIGRNFGAYKGWNKEFQKYLLQPVDKNDNEWFYPVTSLTQYEPDKDSIMVYSATLEWLLILVKV</sequence>
<reference evidence="1" key="1">
    <citation type="submission" date="2019-09" db="EMBL/GenBank/DDBJ databases">
        <authorList>
            <person name="Ashton P.M."/>
            <person name="Dallman T."/>
            <person name="Nair S."/>
            <person name="De Pinna E."/>
            <person name="Peters T."/>
            <person name="Grant K."/>
        </authorList>
    </citation>
    <scope>NUCLEOTIDE SEQUENCE</scope>
    <source>
        <strain evidence="1">228903</strain>
    </source>
</reference>
<dbReference type="GO" id="GO:0004062">
    <property type="term" value="F:aryl sulfotransferase activity"/>
    <property type="evidence" value="ECO:0007669"/>
    <property type="project" value="InterPro"/>
</dbReference>
<evidence type="ECO:0008006" key="2">
    <source>
        <dbReference type="Google" id="ProtNLM"/>
    </source>
</evidence>
<comment type="caution">
    <text evidence="1">The sequence shown here is derived from an EMBL/GenBank/DDBJ whole genome shotgun (WGS) entry which is preliminary data.</text>
</comment>
<dbReference type="AlphaFoldDB" id="A0A5Z1D927"/>